<evidence type="ECO:0000256" key="1">
    <source>
        <dbReference type="SAM" id="SignalP"/>
    </source>
</evidence>
<organism evidence="2 3">
    <name type="scientific">Rhodotorula mucilaginosa</name>
    <name type="common">Yeast</name>
    <name type="synonym">Rhodotorula rubra</name>
    <dbReference type="NCBI Taxonomy" id="5537"/>
    <lineage>
        <taxon>Eukaryota</taxon>
        <taxon>Fungi</taxon>
        <taxon>Dikarya</taxon>
        <taxon>Basidiomycota</taxon>
        <taxon>Pucciniomycotina</taxon>
        <taxon>Microbotryomycetes</taxon>
        <taxon>Sporidiobolales</taxon>
        <taxon>Sporidiobolaceae</taxon>
        <taxon>Rhodotorula</taxon>
    </lineage>
</organism>
<feature type="signal peptide" evidence="1">
    <location>
        <begin position="1"/>
        <end position="20"/>
    </location>
</feature>
<sequence length="167" mass="18094">MVKVLLGVLMLVNGLGGALAALRGATDDGIIATTSIDEQAKSQDLSLKEVCYMALYKEEDYGSLKYTKEILVQDKQSRNVYVSDGYKESNDGATYIYRSFCYKQFHYSEHTQKTFGDSGAGVIVDSGIGNAFRNKHVDSNGISADDGTLKTLKGEKEVTGDGASHNT</sequence>
<evidence type="ECO:0000313" key="3">
    <source>
        <dbReference type="Proteomes" id="UP000777482"/>
    </source>
</evidence>
<accession>A0A9P7B9B6</accession>
<feature type="chain" id="PRO_5040224124" evidence="1">
    <location>
        <begin position="21"/>
        <end position="167"/>
    </location>
</feature>
<dbReference type="Proteomes" id="UP000777482">
    <property type="component" value="Unassembled WGS sequence"/>
</dbReference>
<comment type="caution">
    <text evidence="2">The sequence shown here is derived from an EMBL/GenBank/DDBJ whole genome shotgun (WGS) entry which is preliminary data.</text>
</comment>
<keyword evidence="1" id="KW-0732">Signal</keyword>
<dbReference type="AlphaFoldDB" id="A0A9P7B9B6"/>
<reference evidence="2 3" key="1">
    <citation type="submission" date="2020-11" db="EMBL/GenBank/DDBJ databases">
        <title>Kefir isolates.</title>
        <authorList>
            <person name="Marcisauskas S."/>
            <person name="Kim Y."/>
            <person name="Blasche S."/>
        </authorList>
    </citation>
    <scope>NUCLEOTIDE SEQUENCE [LARGE SCALE GENOMIC DNA]</scope>
    <source>
        <strain evidence="2 3">KR</strain>
    </source>
</reference>
<evidence type="ECO:0000313" key="2">
    <source>
        <dbReference type="EMBL" id="KAG0665343.1"/>
    </source>
</evidence>
<name>A0A9P7B9B6_RHOMI</name>
<dbReference type="OrthoDB" id="2523735at2759"/>
<keyword evidence="3" id="KW-1185">Reference proteome</keyword>
<gene>
    <name evidence="2" type="ORF">C6P46_006790</name>
</gene>
<protein>
    <submittedName>
        <fullName evidence="2">Uncharacterized protein</fullName>
    </submittedName>
</protein>
<dbReference type="EMBL" id="PUHQ01000009">
    <property type="protein sequence ID" value="KAG0665343.1"/>
    <property type="molecule type" value="Genomic_DNA"/>
</dbReference>
<proteinExistence type="predicted"/>